<dbReference type="PANTHER" id="PTHR43065:SF42">
    <property type="entry name" value="TWO-COMPONENT SENSOR PPRA"/>
    <property type="match status" value="1"/>
</dbReference>
<dbReference type="InterPro" id="IPR011990">
    <property type="entry name" value="TPR-like_helical_dom_sf"/>
</dbReference>
<comment type="catalytic activity">
    <reaction evidence="1">
        <text>ATP + protein L-histidine = ADP + protein N-phospho-L-histidine.</text>
        <dbReference type="EC" id="2.7.13.3"/>
    </reaction>
</comment>
<dbReference type="PROSITE" id="PS50005">
    <property type="entry name" value="TPR"/>
    <property type="match status" value="1"/>
</dbReference>
<evidence type="ECO:0000256" key="4">
    <source>
        <dbReference type="PROSITE-ProRule" id="PRU00339"/>
    </source>
</evidence>
<dbReference type="Pfam" id="PF13424">
    <property type="entry name" value="TPR_12"/>
    <property type="match status" value="2"/>
</dbReference>
<feature type="repeat" description="TPR" evidence="4">
    <location>
        <begin position="207"/>
        <end position="240"/>
    </location>
</feature>
<dbReference type="Pfam" id="PF02518">
    <property type="entry name" value="HATPase_c"/>
    <property type="match status" value="1"/>
</dbReference>
<dbReference type="PANTHER" id="PTHR43065">
    <property type="entry name" value="SENSOR HISTIDINE KINASE"/>
    <property type="match status" value="1"/>
</dbReference>
<feature type="coiled-coil region" evidence="5">
    <location>
        <begin position="377"/>
        <end position="414"/>
    </location>
</feature>
<dbReference type="InterPro" id="IPR036890">
    <property type="entry name" value="HATPase_C_sf"/>
</dbReference>
<keyword evidence="6" id="KW-0472">Membrane</keyword>
<dbReference type="Gene3D" id="1.25.40.10">
    <property type="entry name" value="Tetratricopeptide repeat domain"/>
    <property type="match status" value="2"/>
</dbReference>
<gene>
    <name evidence="9" type="ORF">J4E00_05905</name>
</gene>
<keyword evidence="7" id="KW-0732">Signal</keyword>
<keyword evidence="5" id="KW-0175">Coiled coil</keyword>
<dbReference type="InterPro" id="IPR019734">
    <property type="entry name" value="TPR_rpt"/>
</dbReference>
<dbReference type="Gene3D" id="3.30.565.10">
    <property type="entry name" value="Histidine kinase-like ATPase, C-terminal domain"/>
    <property type="match status" value="1"/>
</dbReference>
<keyword evidence="4" id="KW-0802">TPR repeat</keyword>
<evidence type="ECO:0000256" key="7">
    <source>
        <dbReference type="SAM" id="SignalP"/>
    </source>
</evidence>
<dbReference type="SMART" id="SM00387">
    <property type="entry name" value="HATPase_c"/>
    <property type="match status" value="1"/>
</dbReference>
<dbReference type="Gene3D" id="1.10.287.130">
    <property type="match status" value="1"/>
</dbReference>
<evidence type="ECO:0000313" key="9">
    <source>
        <dbReference type="EMBL" id="MBO2008577.1"/>
    </source>
</evidence>
<feature type="chain" id="PRO_5045677687" description="histidine kinase" evidence="7">
    <location>
        <begin position="25"/>
        <end position="664"/>
    </location>
</feature>
<feature type="domain" description="Histidine kinase" evidence="8">
    <location>
        <begin position="430"/>
        <end position="664"/>
    </location>
</feature>
<dbReference type="SUPFAM" id="SSF48452">
    <property type="entry name" value="TPR-like"/>
    <property type="match status" value="1"/>
</dbReference>
<accession>A0ABS3QBE9</accession>
<evidence type="ECO:0000259" key="8">
    <source>
        <dbReference type="PROSITE" id="PS50109"/>
    </source>
</evidence>
<comment type="caution">
    <text evidence="9">The sequence shown here is derived from an EMBL/GenBank/DDBJ whole genome shotgun (WGS) entry which is preliminary data.</text>
</comment>
<evidence type="ECO:0000256" key="1">
    <source>
        <dbReference type="ARBA" id="ARBA00000085"/>
    </source>
</evidence>
<keyword evidence="3" id="KW-0597">Phosphoprotein</keyword>
<sequence>MRHVALRLLLPLWLLLSLAPAARAQTVATDSLRLALSHALADSSRVLLLLKLASTYRSSKPDSTLELAQQACELARQVSFVKGQGRAQGMIGSALRERGELPKAFANQIQAYQISRQCRDLQGQAYSLNGLGNIRFDLQQYRQALDYYRQSKEIYTRLHLMPWVAGTLTSMGSCYEKLNVLDSALILQSQAAAVLAQTPRPRLASAALALRNMGALQARLGNYPAAFSYYRQALQETGNTNDLRNRAMAQCRMAGLYHTLHQPDSSLLYARLALHTAAQVSYRTTILEASNLLTQLHRVRHNVDSAFYYQSLAVTMQDSLFGPEKFQQLQLLAFSEQQRQQQQREAQELKTTSYQRFALLVALGFILTVALLLGWANRQHRRANHLLNERNQQIEAQRNALNEALTELRAAQAQLVATEKWAFVGELSAGIAHELQNPLAFMKNFADVSVGLLDHDGSPRPQGLEGEIMAGLRKNLREISQHGQRASSIIADMLAHARTGTSQRESTDLNTLVTNNLQLAILGNSEDTHSHPVHLETDLAPDLPSVLAAPQELGRVLLNLFTNALYATRRRQQSSPPDYQPQVQVRTRRMDHEVEIRVRDNGTGMPATVAAQVFEPFFTTKPTGEGTGLGLSLAHDIITKGHGGTLTVETEDGKFTEFTVRLPA</sequence>
<dbReference type="Proteomes" id="UP000664369">
    <property type="component" value="Unassembled WGS sequence"/>
</dbReference>
<reference evidence="9 10" key="1">
    <citation type="submission" date="2021-03" db="EMBL/GenBank/DDBJ databases">
        <authorList>
            <person name="Kim M.K."/>
        </authorList>
    </citation>
    <scope>NUCLEOTIDE SEQUENCE [LARGE SCALE GENOMIC DNA]</scope>
    <source>
        <strain evidence="9 10">BT442</strain>
    </source>
</reference>
<dbReference type="SMART" id="SM00028">
    <property type="entry name" value="TPR"/>
    <property type="match status" value="5"/>
</dbReference>
<dbReference type="SMART" id="SM00388">
    <property type="entry name" value="HisKA"/>
    <property type="match status" value="1"/>
</dbReference>
<evidence type="ECO:0000256" key="5">
    <source>
        <dbReference type="SAM" id="Coils"/>
    </source>
</evidence>
<keyword evidence="6" id="KW-0812">Transmembrane</keyword>
<dbReference type="InterPro" id="IPR004358">
    <property type="entry name" value="Sig_transdc_His_kin-like_C"/>
</dbReference>
<proteinExistence type="predicted"/>
<dbReference type="PRINTS" id="PR00344">
    <property type="entry name" value="BCTRLSENSOR"/>
</dbReference>
<dbReference type="EMBL" id="JAGETZ010000002">
    <property type="protein sequence ID" value="MBO2008577.1"/>
    <property type="molecule type" value="Genomic_DNA"/>
</dbReference>
<dbReference type="InterPro" id="IPR003661">
    <property type="entry name" value="HisK_dim/P_dom"/>
</dbReference>
<name>A0ABS3QBE9_9BACT</name>
<feature type="signal peptide" evidence="7">
    <location>
        <begin position="1"/>
        <end position="24"/>
    </location>
</feature>
<feature type="transmembrane region" description="Helical" evidence="6">
    <location>
        <begin position="357"/>
        <end position="376"/>
    </location>
</feature>
<dbReference type="InterPro" id="IPR005467">
    <property type="entry name" value="His_kinase_dom"/>
</dbReference>
<evidence type="ECO:0000313" key="10">
    <source>
        <dbReference type="Proteomes" id="UP000664369"/>
    </source>
</evidence>
<dbReference type="InterPro" id="IPR003594">
    <property type="entry name" value="HATPase_dom"/>
</dbReference>
<dbReference type="PROSITE" id="PS50109">
    <property type="entry name" value="HIS_KIN"/>
    <property type="match status" value="1"/>
</dbReference>
<dbReference type="EC" id="2.7.13.3" evidence="2"/>
<dbReference type="RefSeq" id="WP_208174195.1">
    <property type="nucleotide sequence ID" value="NZ_JAGETZ010000002.1"/>
</dbReference>
<keyword evidence="10" id="KW-1185">Reference proteome</keyword>
<keyword evidence="6" id="KW-1133">Transmembrane helix</keyword>
<evidence type="ECO:0000256" key="2">
    <source>
        <dbReference type="ARBA" id="ARBA00012438"/>
    </source>
</evidence>
<evidence type="ECO:0000256" key="6">
    <source>
        <dbReference type="SAM" id="Phobius"/>
    </source>
</evidence>
<dbReference type="SUPFAM" id="SSF47384">
    <property type="entry name" value="Homodimeric domain of signal transducing histidine kinase"/>
    <property type="match status" value="1"/>
</dbReference>
<dbReference type="Pfam" id="PF00512">
    <property type="entry name" value="HisKA"/>
    <property type="match status" value="1"/>
</dbReference>
<protein>
    <recommendedName>
        <fullName evidence="2">histidine kinase</fullName>
        <ecNumber evidence="2">2.7.13.3</ecNumber>
    </recommendedName>
</protein>
<organism evidence="9 10">
    <name type="scientific">Hymenobacter negativus</name>
    <dbReference type="NCBI Taxonomy" id="2795026"/>
    <lineage>
        <taxon>Bacteria</taxon>
        <taxon>Pseudomonadati</taxon>
        <taxon>Bacteroidota</taxon>
        <taxon>Cytophagia</taxon>
        <taxon>Cytophagales</taxon>
        <taxon>Hymenobacteraceae</taxon>
        <taxon>Hymenobacter</taxon>
    </lineage>
</organism>
<dbReference type="CDD" id="cd00082">
    <property type="entry name" value="HisKA"/>
    <property type="match status" value="1"/>
</dbReference>
<dbReference type="InterPro" id="IPR036097">
    <property type="entry name" value="HisK_dim/P_sf"/>
</dbReference>
<dbReference type="SUPFAM" id="SSF55874">
    <property type="entry name" value="ATPase domain of HSP90 chaperone/DNA topoisomerase II/histidine kinase"/>
    <property type="match status" value="1"/>
</dbReference>
<evidence type="ECO:0000256" key="3">
    <source>
        <dbReference type="ARBA" id="ARBA00022553"/>
    </source>
</evidence>